<evidence type="ECO:0000313" key="1">
    <source>
        <dbReference type="EMBL" id="KAJ8117822.1"/>
    </source>
</evidence>
<sequence>MDMSATVPETSSSNFSSSSTMMGADTMAMTFFVSTSTPLWSTSFKPHNTGEYAGICVFLIALSVMFRLLLVFRSNSSKAFAAVQRDRYSGLIQLCEAEDKAAARGWRVDEAVVMATLDVVVAGVSYLLMLAVMTFNVGYFLSVLGGVFLGSLVFGRFTGSSGAH</sequence>
<organism evidence="1 2">
    <name type="scientific">Boeremia exigua</name>
    <dbReference type="NCBI Taxonomy" id="749465"/>
    <lineage>
        <taxon>Eukaryota</taxon>
        <taxon>Fungi</taxon>
        <taxon>Dikarya</taxon>
        <taxon>Ascomycota</taxon>
        <taxon>Pezizomycotina</taxon>
        <taxon>Dothideomycetes</taxon>
        <taxon>Pleosporomycetidae</taxon>
        <taxon>Pleosporales</taxon>
        <taxon>Pleosporineae</taxon>
        <taxon>Didymellaceae</taxon>
        <taxon>Boeremia</taxon>
    </lineage>
</organism>
<protein>
    <submittedName>
        <fullName evidence="1">Uncharacterized protein</fullName>
    </submittedName>
</protein>
<dbReference type="EMBL" id="JAPHNI010000040">
    <property type="protein sequence ID" value="KAJ8117822.1"/>
    <property type="molecule type" value="Genomic_DNA"/>
</dbReference>
<dbReference type="Proteomes" id="UP001153331">
    <property type="component" value="Unassembled WGS sequence"/>
</dbReference>
<comment type="caution">
    <text evidence="1">The sequence shown here is derived from an EMBL/GenBank/DDBJ whole genome shotgun (WGS) entry which is preliminary data.</text>
</comment>
<name>A0ACC2IRZ4_9PLEO</name>
<reference evidence="1" key="1">
    <citation type="submission" date="2022-11" db="EMBL/GenBank/DDBJ databases">
        <title>Genome Sequence of Boeremia exigua.</title>
        <authorList>
            <person name="Buettner E."/>
        </authorList>
    </citation>
    <scope>NUCLEOTIDE SEQUENCE</scope>
    <source>
        <strain evidence="1">CU02</strain>
    </source>
</reference>
<accession>A0ACC2IRZ4</accession>
<evidence type="ECO:0000313" key="2">
    <source>
        <dbReference type="Proteomes" id="UP001153331"/>
    </source>
</evidence>
<keyword evidence="2" id="KW-1185">Reference proteome</keyword>
<gene>
    <name evidence="1" type="ORF">OPT61_g1072</name>
</gene>
<proteinExistence type="predicted"/>